<protein>
    <recommendedName>
        <fullName evidence="7">TVP38/TMEM64 family membrane protein</fullName>
    </recommendedName>
</protein>
<evidence type="ECO:0000256" key="3">
    <source>
        <dbReference type="ARBA" id="ARBA00022475"/>
    </source>
</evidence>
<keyword evidence="10" id="KW-1185">Reference proteome</keyword>
<feature type="domain" description="VTT" evidence="8">
    <location>
        <begin position="73"/>
        <end position="190"/>
    </location>
</feature>
<evidence type="ECO:0000256" key="2">
    <source>
        <dbReference type="ARBA" id="ARBA00008640"/>
    </source>
</evidence>
<gene>
    <name evidence="9" type="ORF">C6V83_10750</name>
</gene>
<dbReference type="Proteomes" id="UP000239814">
    <property type="component" value="Chromosome"/>
</dbReference>
<evidence type="ECO:0000256" key="1">
    <source>
        <dbReference type="ARBA" id="ARBA00004651"/>
    </source>
</evidence>
<feature type="transmembrane region" description="Helical" evidence="7">
    <location>
        <begin position="85"/>
        <end position="110"/>
    </location>
</feature>
<evidence type="ECO:0000256" key="4">
    <source>
        <dbReference type="ARBA" id="ARBA00022692"/>
    </source>
</evidence>
<evidence type="ECO:0000313" key="9">
    <source>
        <dbReference type="EMBL" id="AVM02172.1"/>
    </source>
</evidence>
<reference evidence="9 10" key="1">
    <citation type="submission" date="2018-03" db="EMBL/GenBank/DDBJ databases">
        <title>Characteristics and genome of n-alkane degrading marine bacteria Gordonia iterans isolated from crude oil contaminated in Tae-an, South Korea.</title>
        <authorList>
            <person name="Lee S.-S."/>
            <person name="Kim H."/>
        </authorList>
    </citation>
    <scope>NUCLEOTIDE SEQUENCE [LARGE SCALE GENOMIC DNA]</scope>
    <source>
        <strain evidence="9 10">Co17</strain>
    </source>
</reference>
<organism evidence="9 10">
    <name type="scientific">Gordonia iterans</name>
    <dbReference type="NCBI Taxonomy" id="1004901"/>
    <lineage>
        <taxon>Bacteria</taxon>
        <taxon>Bacillati</taxon>
        <taxon>Actinomycetota</taxon>
        <taxon>Actinomycetes</taxon>
        <taxon>Mycobacteriales</taxon>
        <taxon>Gordoniaceae</taxon>
        <taxon>Gordonia</taxon>
    </lineage>
</organism>
<keyword evidence="4 7" id="KW-0812">Transmembrane</keyword>
<sequence>MVSGAVGPAPSSPARRPLWRALAGLAAVVAVLVGAYLVPLPSVERAREWSDALGPWFACVFFAVNTIAIVGPIPRTAFTVTAGALFGPVVGFTGSMAVAAVAATVAFVLARRLGRARVERHLDKPGFRAVEERLERRGWLAVGSLRLIPVVPFAVVNYASGLSSVRPMPYFVASVVGTAPGTAAVVFLGDALAGEASPVMIVVSAALFSLGVVGLIVDSRLPVGESSAKA</sequence>
<dbReference type="EMBL" id="CP027433">
    <property type="protein sequence ID" value="AVM02172.1"/>
    <property type="molecule type" value="Genomic_DNA"/>
</dbReference>
<dbReference type="InterPro" id="IPR015414">
    <property type="entry name" value="TMEM64"/>
</dbReference>
<dbReference type="InterPro" id="IPR032816">
    <property type="entry name" value="VTT_dom"/>
</dbReference>
<dbReference type="Pfam" id="PF09335">
    <property type="entry name" value="VTT_dom"/>
    <property type="match status" value="1"/>
</dbReference>
<feature type="transmembrane region" description="Helical" evidence="7">
    <location>
        <begin position="52"/>
        <end position="73"/>
    </location>
</feature>
<dbReference type="PANTHER" id="PTHR12677:SF59">
    <property type="entry name" value="GOLGI APPARATUS MEMBRANE PROTEIN TVP38-RELATED"/>
    <property type="match status" value="1"/>
</dbReference>
<name>A0A2S0KKG3_9ACTN</name>
<accession>A0A2S0KKG3</accession>
<evidence type="ECO:0000256" key="6">
    <source>
        <dbReference type="ARBA" id="ARBA00023136"/>
    </source>
</evidence>
<dbReference type="GO" id="GO:0005886">
    <property type="term" value="C:plasma membrane"/>
    <property type="evidence" value="ECO:0007669"/>
    <property type="project" value="UniProtKB-SubCell"/>
</dbReference>
<feature type="transmembrane region" description="Helical" evidence="7">
    <location>
        <begin position="18"/>
        <end position="40"/>
    </location>
</feature>
<evidence type="ECO:0000256" key="7">
    <source>
        <dbReference type="RuleBase" id="RU366058"/>
    </source>
</evidence>
<evidence type="ECO:0000256" key="5">
    <source>
        <dbReference type="ARBA" id="ARBA00022989"/>
    </source>
</evidence>
<keyword evidence="6 7" id="KW-0472">Membrane</keyword>
<feature type="transmembrane region" description="Helical" evidence="7">
    <location>
        <begin position="138"/>
        <end position="158"/>
    </location>
</feature>
<keyword evidence="5 7" id="KW-1133">Transmembrane helix</keyword>
<feature type="transmembrane region" description="Helical" evidence="7">
    <location>
        <begin position="170"/>
        <end position="192"/>
    </location>
</feature>
<evidence type="ECO:0000259" key="8">
    <source>
        <dbReference type="Pfam" id="PF09335"/>
    </source>
</evidence>
<comment type="subcellular location">
    <subcellularLocation>
        <location evidence="1 7">Cell membrane</location>
        <topology evidence="1 7">Multi-pass membrane protein</topology>
    </subcellularLocation>
</comment>
<proteinExistence type="inferred from homology"/>
<evidence type="ECO:0000313" key="10">
    <source>
        <dbReference type="Proteomes" id="UP000239814"/>
    </source>
</evidence>
<feature type="transmembrane region" description="Helical" evidence="7">
    <location>
        <begin position="199"/>
        <end position="217"/>
    </location>
</feature>
<dbReference type="PANTHER" id="PTHR12677">
    <property type="entry name" value="GOLGI APPARATUS MEMBRANE PROTEIN TVP38-RELATED"/>
    <property type="match status" value="1"/>
</dbReference>
<dbReference type="OrthoDB" id="5242213at2"/>
<dbReference type="AlphaFoldDB" id="A0A2S0KKG3"/>
<dbReference type="KEGG" id="git:C6V83_10750"/>
<keyword evidence="3 7" id="KW-1003">Cell membrane</keyword>
<comment type="similarity">
    <text evidence="2 7">Belongs to the TVP38/TMEM64 family.</text>
</comment>